<dbReference type="InterPro" id="IPR039426">
    <property type="entry name" value="TonB-dep_rcpt-like"/>
</dbReference>
<dbReference type="RefSeq" id="WP_188445076.1">
    <property type="nucleotide sequence ID" value="NZ_BMDW01000002.1"/>
</dbReference>
<dbReference type="CDD" id="cd01347">
    <property type="entry name" value="ligand_gated_channel"/>
    <property type="match status" value="1"/>
</dbReference>
<dbReference type="Proteomes" id="UP000618591">
    <property type="component" value="Unassembled WGS sequence"/>
</dbReference>
<evidence type="ECO:0000256" key="2">
    <source>
        <dbReference type="ARBA" id="ARBA00022448"/>
    </source>
</evidence>
<keyword evidence="17" id="KW-1185">Reference proteome</keyword>
<evidence type="ECO:0000313" key="16">
    <source>
        <dbReference type="EMBL" id="GGA36602.1"/>
    </source>
</evidence>
<feature type="region of interest" description="Disordered" evidence="13">
    <location>
        <begin position="289"/>
        <end position="309"/>
    </location>
</feature>
<evidence type="ECO:0000256" key="6">
    <source>
        <dbReference type="ARBA" id="ARBA00023004"/>
    </source>
</evidence>
<evidence type="ECO:0000256" key="12">
    <source>
        <dbReference type="RuleBase" id="RU003357"/>
    </source>
</evidence>
<dbReference type="Pfam" id="PF07715">
    <property type="entry name" value="Plug"/>
    <property type="match status" value="1"/>
</dbReference>
<evidence type="ECO:0000256" key="4">
    <source>
        <dbReference type="ARBA" id="ARBA00022496"/>
    </source>
</evidence>
<organism evidence="16 17">
    <name type="scientific">Sphingomonas psychrolutea</name>
    <dbReference type="NCBI Taxonomy" id="1259676"/>
    <lineage>
        <taxon>Bacteria</taxon>
        <taxon>Pseudomonadati</taxon>
        <taxon>Pseudomonadota</taxon>
        <taxon>Alphaproteobacteria</taxon>
        <taxon>Sphingomonadales</taxon>
        <taxon>Sphingomonadaceae</taxon>
        <taxon>Sphingomonas</taxon>
    </lineage>
</organism>
<keyword evidence="4" id="KW-0410">Iron transport</keyword>
<evidence type="ECO:0000259" key="14">
    <source>
        <dbReference type="Pfam" id="PF00593"/>
    </source>
</evidence>
<feature type="domain" description="TonB-dependent receptor plug" evidence="15">
    <location>
        <begin position="63"/>
        <end position="169"/>
    </location>
</feature>
<evidence type="ECO:0000256" key="7">
    <source>
        <dbReference type="ARBA" id="ARBA00023065"/>
    </source>
</evidence>
<evidence type="ECO:0000259" key="15">
    <source>
        <dbReference type="Pfam" id="PF07715"/>
    </source>
</evidence>
<dbReference type="Gene3D" id="2.40.170.20">
    <property type="entry name" value="TonB-dependent receptor, beta-barrel domain"/>
    <property type="match status" value="1"/>
</dbReference>
<feature type="domain" description="TonB-dependent receptor-like beta-barrel" evidence="14">
    <location>
        <begin position="309"/>
        <end position="727"/>
    </location>
</feature>
<keyword evidence="2 11" id="KW-0813">Transport</keyword>
<keyword evidence="3 11" id="KW-1134">Transmembrane beta strand</keyword>
<keyword evidence="8 12" id="KW-0798">TonB box</keyword>
<keyword evidence="16" id="KW-0675">Receptor</keyword>
<keyword evidence="9 11" id="KW-0472">Membrane</keyword>
<name>A0ABQ1G5F6_9SPHN</name>
<dbReference type="PROSITE" id="PS52016">
    <property type="entry name" value="TONB_DEPENDENT_REC_3"/>
    <property type="match status" value="1"/>
</dbReference>
<protein>
    <submittedName>
        <fullName evidence="16">TonB-dependent receptor</fullName>
    </submittedName>
</protein>
<dbReference type="InterPro" id="IPR036942">
    <property type="entry name" value="Beta-barrel_TonB_sf"/>
</dbReference>
<evidence type="ECO:0000256" key="5">
    <source>
        <dbReference type="ARBA" id="ARBA00022692"/>
    </source>
</evidence>
<dbReference type="EMBL" id="BMDW01000002">
    <property type="protein sequence ID" value="GGA36602.1"/>
    <property type="molecule type" value="Genomic_DNA"/>
</dbReference>
<sequence length="761" mass="81499">MANEQIGKNILTGLQIGIAVSALIAGAAYAQTSPAPARTEPQTSDSGEPGDIIVTAQRRAERLENVPVAIVALSGDTLAKSGVQRMTDLGQIATSVQINRAGAFTQPAIRGITTLTLGFGFENNVAVYVDGFYQPDMVTINGDLANLASVQVLKGPQGTLYGRNATGGAIVLETLAPSKQFTANGQLSYGRFNDVRMQGYVSGPLAENVALGIAAYYRAGDGYIRDIGNDPVSTADDTNAAPLKNLSLRAKLLLTPTENLSVTLGLNHGSVEDSRGLLYTINAHPASFIPTPPGRATQRDTASPTIPADAKARATEATAKIVLETGIGTLTSYTGYAKRLSHSTFDFDASKPVITQSVSNHINQYTFQQTLDYSIKAIDDLDLIVGAFFYDDKLRVDGGESYAGSVSPAGLQRTQFVRLTSRSYAFYIDGTWHVADRLFLTGGLRYSNEKRGISYYEVPGTVTAIAPPASNSATFNSVTPRAVLRYEIAPRTNIYASYSEGFRAGVFNPTVLPNPGLVIPIRPEKLRAFELGFKTASSTWRLDAAIYYYDFRDLQVGVSIPNPVIPNSVVQLISNAKKAVSYGAEAQLTYTPTRDLSVRAGASYIHARYTDFSNATGTGFNATSGFNATGQVQNWNGQQMARAPSFTANVGFNYETDLAKGKLALSANGSYTSSYVVANPSLYGPLANPALANTQRYRQDGYALLNAQVNWTDPSGHYTLGLYGDNITNTRYDFVLSGGAFGDYSQGNEPATYGVRAGFKF</sequence>
<keyword evidence="10 11" id="KW-0998">Cell outer membrane</keyword>
<evidence type="ECO:0000256" key="1">
    <source>
        <dbReference type="ARBA" id="ARBA00004571"/>
    </source>
</evidence>
<dbReference type="InterPro" id="IPR012910">
    <property type="entry name" value="Plug_dom"/>
</dbReference>
<comment type="subcellular location">
    <subcellularLocation>
        <location evidence="1 11">Cell outer membrane</location>
        <topology evidence="1 11">Multi-pass membrane protein</topology>
    </subcellularLocation>
</comment>
<keyword evidence="5 11" id="KW-0812">Transmembrane</keyword>
<evidence type="ECO:0000256" key="13">
    <source>
        <dbReference type="SAM" id="MobiDB-lite"/>
    </source>
</evidence>
<evidence type="ECO:0000256" key="9">
    <source>
        <dbReference type="ARBA" id="ARBA00023136"/>
    </source>
</evidence>
<accession>A0ABQ1G5F6</accession>
<reference evidence="17" key="1">
    <citation type="journal article" date="2019" name="Int. J. Syst. Evol. Microbiol.">
        <title>The Global Catalogue of Microorganisms (GCM) 10K type strain sequencing project: providing services to taxonomists for standard genome sequencing and annotation.</title>
        <authorList>
            <consortium name="The Broad Institute Genomics Platform"/>
            <consortium name="The Broad Institute Genome Sequencing Center for Infectious Disease"/>
            <person name="Wu L."/>
            <person name="Ma J."/>
        </authorList>
    </citation>
    <scope>NUCLEOTIDE SEQUENCE [LARGE SCALE GENOMIC DNA]</scope>
    <source>
        <strain evidence="17">CGMCC 1.10106</strain>
    </source>
</reference>
<proteinExistence type="inferred from homology"/>
<evidence type="ECO:0000313" key="17">
    <source>
        <dbReference type="Proteomes" id="UP000618591"/>
    </source>
</evidence>
<evidence type="ECO:0000256" key="11">
    <source>
        <dbReference type="PROSITE-ProRule" id="PRU01360"/>
    </source>
</evidence>
<comment type="similarity">
    <text evidence="11 12">Belongs to the TonB-dependent receptor family.</text>
</comment>
<evidence type="ECO:0000256" key="8">
    <source>
        <dbReference type="ARBA" id="ARBA00023077"/>
    </source>
</evidence>
<dbReference type="PANTHER" id="PTHR32552">
    <property type="entry name" value="FERRICHROME IRON RECEPTOR-RELATED"/>
    <property type="match status" value="1"/>
</dbReference>
<gene>
    <name evidence="16" type="primary">fyuA</name>
    <name evidence="16" type="ORF">GCM10011395_03640</name>
</gene>
<evidence type="ECO:0000256" key="3">
    <source>
        <dbReference type="ARBA" id="ARBA00022452"/>
    </source>
</evidence>
<keyword evidence="6" id="KW-0408">Iron</keyword>
<evidence type="ECO:0000256" key="10">
    <source>
        <dbReference type="ARBA" id="ARBA00023237"/>
    </source>
</evidence>
<keyword evidence="7" id="KW-0406">Ion transport</keyword>
<dbReference type="Pfam" id="PF00593">
    <property type="entry name" value="TonB_dep_Rec_b-barrel"/>
    <property type="match status" value="1"/>
</dbReference>
<dbReference type="InterPro" id="IPR000531">
    <property type="entry name" value="Beta-barrel_TonB"/>
</dbReference>
<dbReference type="PANTHER" id="PTHR32552:SF81">
    <property type="entry name" value="TONB-DEPENDENT OUTER MEMBRANE RECEPTOR"/>
    <property type="match status" value="1"/>
</dbReference>
<comment type="caution">
    <text evidence="16">The sequence shown here is derived from an EMBL/GenBank/DDBJ whole genome shotgun (WGS) entry which is preliminary data.</text>
</comment>
<dbReference type="SUPFAM" id="SSF56935">
    <property type="entry name" value="Porins"/>
    <property type="match status" value="1"/>
</dbReference>